<dbReference type="CDD" id="cd23285">
    <property type="entry name" value="beta-trefoil_MIR_PMT4-like"/>
    <property type="match status" value="1"/>
</dbReference>
<dbReference type="RefSeq" id="XP_038777171.1">
    <property type="nucleotide sequence ID" value="XM_038921243.1"/>
</dbReference>
<gene>
    <name evidence="17" type="ORF">FOA43_000918</name>
</gene>
<dbReference type="PANTHER" id="PTHR10050:SF51">
    <property type="entry name" value="PROTEIN O-MANNOSYL-TRANSFERASE 1"/>
    <property type="match status" value="1"/>
</dbReference>
<keyword evidence="18" id="KW-1185">Reference proteome</keyword>
<feature type="compositionally biased region" description="Basic and acidic residues" evidence="15">
    <location>
        <begin position="1"/>
        <end position="22"/>
    </location>
</feature>
<name>A0A875RX64_EENNA</name>
<dbReference type="Pfam" id="PF02815">
    <property type="entry name" value="MIR"/>
    <property type="match status" value="1"/>
</dbReference>
<evidence type="ECO:0000256" key="1">
    <source>
        <dbReference type="ARBA" id="ARBA00004477"/>
    </source>
</evidence>
<feature type="transmembrane region" description="Helical" evidence="14">
    <location>
        <begin position="636"/>
        <end position="654"/>
    </location>
</feature>
<dbReference type="InterPro" id="IPR016093">
    <property type="entry name" value="MIR_motif"/>
</dbReference>
<feature type="transmembrane region" description="Helical" evidence="14">
    <location>
        <begin position="137"/>
        <end position="155"/>
    </location>
</feature>
<protein>
    <recommendedName>
        <fullName evidence="4 14">Dolichyl-phosphate-mannose--protein mannosyltransferase</fullName>
        <ecNumber evidence="4 14">2.4.1.109</ecNumber>
    </recommendedName>
</protein>
<comment type="pathway">
    <text evidence="2 14">Protein modification; protein glycosylation.</text>
</comment>
<sequence>MVTKSKKFEDHKHRDKRSREKSPSPVEVSEVSAADAYRMSDIDPSMEKWYKPADAAVTMVAFIARFYYIWYPNEVVFDEVHFGKFASYYLQRTFFFDLHPPFAKLLIALVGYLAGYDGSFKFDTIGDSYLQHSAPYIPMRALSAVLGTLTVPLIFNTMKECGYSVLTCIFASAIVALDNAHVAETRLILLDSTLIFSIAASIYCYVRFYKLRREPFSSKWYLWLFLTGVALSCVISTKYVGILTYCSVGVAVAYDLWQLLDIKKGHSMTEFVKHFMARFLLLIVVPFIIYLFWFYIHFAILTKSGPGDGFMTPEFQETLGDSRLAREARGVFYHDVVTIKHKDTECLLHSHDFKYPLRYEDGRVSSQGQQVTCMSDYNDTNNYWELLPKIPFGEGHEDNHLVRQGDTFRLKHVNTNGYLLTHDVASPLFATNEEFTVIPEADLNVSTNVNDTLFKFDPFDKKPAQSLKTKASIFKILHVPSVVAMWTHNDKLLPDWAFNQQEVNGNKKLTESSNYWTIDSIIGLTGLRAVYVPKKIKTMSFLKKWWQLQLTMFSQNNKLSADHPFASQPQEWPMCMSGVSFWTNNDKRQQIFFFGNIPGWWMECILMSAFMAIIIVDQITCRRGVHILRDRSRARLYLNIGFFFSAWACHYLPFFLMHRQKFLHHYLPAHLLAALFSGGMLEFLFTDNRNPEYAKDKPEKELGKIQLAIYAGTVAGLLSVLTCAFIFFAPVTYGNVSLTADEVRARQFMNMKLHFSK</sequence>
<feature type="transmembrane region" description="Helical" evidence="14">
    <location>
        <begin position="187"/>
        <end position="209"/>
    </location>
</feature>
<accession>A0A875RX64</accession>
<dbReference type="EC" id="2.4.1.109" evidence="4 14"/>
<feature type="transmembrane region" description="Helical" evidence="14">
    <location>
        <begin position="275"/>
        <end position="296"/>
    </location>
</feature>
<feature type="transmembrane region" description="Helical" evidence="14">
    <location>
        <begin position="221"/>
        <end position="254"/>
    </location>
</feature>
<evidence type="ECO:0000313" key="18">
    <source>
        <dbReference type="Proteomes" id="UP000662931"/>
    </source>
</evidence>
<dbReference type="EMBL" id="CP064812">
    <property type="protein sequence ID" value="QPG73606.1"/>
    <property type="molecule type" value="Genomic_DNA"/>
</dbReference>
<dbReference type="GeneID" id="62194319"/>
<evidence type="ECO:0000256" key="8">
    <source>
        <dbReference type="ARBA" id="ARBA00022737"/>
    </source>
</evidence>
<evidence type="ECO:0000259" key="16">
    <source>
        <dbReference type="PROSITE" id="PS50919"/>
    </source>
</evidence>
<evidence type="ECO:0000256" key="10">
    <source>
        <dbReference type="ARBA" id="ARBA00022989"/>
    </source>
</evidence>
<keyword evidence="5 14" id="KW-0328">Glycosyltransferase</keyword>
<dbReference type="PANTHER" id="PTHR10050">
    <property type="entry name" value="DOLICHYL-PHOSPHATE-MANNOSE--PROTEIN MANNOSYLTRANSFERASE"/>
    <property type="match status" value="1"/>
</dbReference>
<comment type="catalytic activity">
    <reaction evidence="13 14">
        <text>a di-trans,poly-cis-dolichyl beta-D-mannosyl phosphate + L-seryl-[protein] = 3-O-(alpha-D-mannosyl)-L-seryl-[protein] + a di-trans,poly-cis-dolichyl phosphate + H(+)</text>
        <dbReference type="Rhea" id="RHEA:17377"/>
        <dbReference type="Rhea" id="RHEA-COMP:9863"/>
        <dbReference type="Rhea" id="RHEA-COMP:13546"/>
        <dbReference type="Rhea" id="RHEA-COMP:19498"/>
        <dbReference type="Rhea" id="RHEA-COMP:19501"/>
        <dbReference type="ChEBI" id="CHEBI:15378"/>
        <dbReference type="ChEBI" id="CHEBI:29999"/>
        <dbReference type="ChEBI" id="CHEBI:57683"/>
        <dbReference type="ChEBI" id="CHEBI:58211"/>
        <dbReference type="ChEBI" id="CHEBI:137321"/>
        <dbReference type="EC" id="2.4.1.109"/>
    </reaction>
</comment>
<evidence type="ECO:0000256" key="12">
    <source>
        <dbReference type="ARBA" id="ARBA00045085"/>
    </source>
</evidence>
<dbReference type="Proteomes" id="UP000662931">
    <property type="component" value="Chromosome 1"/>
</dbReference>
<comment type="function">
    <text evidence="14">Transfers mannose from Dol-P-mannose to Ser or Thr residues on proteins.</text>
</comment>
<keyword evidence="10 14" id="KW-1133">Transmembrane helix</keyword>
<dbReference type="GO" id="GO:0004169">
    <property type="term" value="F:dolichyl-phosphate-mannose-protein mannosyltransferase activity"/>
    <property type="evidence" value="ECO:0007669"/>
    <property type="project" value="UniProtKB-UniRule"/>
</dbReference>
<evidence type="ECO:0000256" key="7">
    <source>
        <dbReference type="ARBA" id="ARBA00022692"/>
    </source>
</evidence>
<evidence type="ECO:0000256" key="9">
    <source>
        <dbReference type="ARBA" id="ARBA00022824"/>
    </source>
</evidence>
<dbReference type="KEGG" id="bnn:FOA43_000918"/>
<keyword evidence="9 14" id="KW-0256">Endoplasmic reticulum</keyword>
<dbReference type="Pfam" id="PF16192">
    <property type="entry name" value="PMT_4TMC"/>
    <property type="match status" value="1"/>
</dbReference>
<keyword evidence="7 14" id="KW-0812">Transmembrane</keyword>
<feature type="region of interest" description="Disordered" evidence="15">
    <location>
        <begin position="1"/>
        <end position="28"/>
    </location>
</feature>
<dbReference type="AlphaFoldDB" id="A0A875RX64"/>
<evidence type="ECO:0000256" key="4">
    <source>
        <dbReference type="ARBA" id="ARBA00012839"/>
    </source>
</evidence>
<dbReference type="InterPro" id="IPR003342">
    <property type="entry name" value="ArnT-like_N"/>
</dbReference>
<dbReference type="PROSITE" id="PS50919">
    <property type="entry name" value="MIR"/>
    <property type="match status" value="2"/>
</dbReference>
<feature type="transmembrane region" description="Helical" evidence="14">
    <location>
        <begin position="597"/>
        <end position="616"/>
    </location>
</feature>
<keyword evidence="8" id="KW-0677">Repeat</keyword>
<dbReference type="SMART" id="SM00472">
    <property type="entry name" value="MIR"/>
    <property type="match status" value="2"/>
</dbReference>
<feature type="domain" description="MIR" evidence="16">
    <location>
        <begin position="399"/>
        <end position="459"/>
    </location>
</feature>
<keyword evidence="11 14" id="KW-0472">Membrane</keyword>
<evidence type="ECO:0000313" key="17">
    <source>
        <dbReference type="EMBL" id="QPG73606.1"/>
    </source>
</evidence>
<proteinExistence type="inferred from homology"/>
<dbReference type="UniPathway" id="UPA00378"/>
<dbReference type="InterPro" id="IPR027005">
    <property type="entry name" value="PMT-like"/>
</dbReference>
<dbReference type="SUPFAM" id="SSF82109">
    <property type="entry name" value="MIR domain"/>
    <property type="match status" value="1"/>
</dbReference>
<evidence type="ECO:0000256" key="5">
    <source>
        <dbReference type="ARBA" id="ARBA00022676"/>
    </source>
</evidence>
<evidence type="ECO:0000256" key="6">
    <source>
        <dbReference type="ARBA" id="ARBA00022679"/>
    </source>
</evidence>
<evidence type="ECO:0000256" key="14">
    <source>
        <dbReference type="RuleBase" id="RU367007"/>
    </source>
</evidence>
<feature type="transmembrane region" description="Helical" evidence="14">
    <location>
        <begin position="666"/>
        <end position="686"/>
    </location>
</feature>
<organism evidence="17 18">
    <name type="scientific">Eeniella nana</name>
    <name type="common">Yeast</name>
    <name type="synonym">Brettanomyces nanus</name>
    <dbReference type="NCBI Taxonomy" id="13502"/>
    <lineage>
        <taxon>Eukaryota</taxon>
        <taxon>Fungi</taxon>
        <taxon>Dikarya</taxon>
        <taxon>Ascomycota</taxon>
        <taxon>Saccharomycotina</taxon>
        <taxon>Pichiomycetes</taxon>
        <taxon>Pichiales</taxon>
        <taxon>Pichiaceae</taxon>
        <taxon>Brettanomyces</taxon>
    </lineage>
</organism>
<comment type="subcellular location">
    <subcellularLocation>
        <location evidence="1 14">Endoplasmic reticulum membrane</location>
        <topology evidence="1 14">Multi-pass membrane protein</topology>
    </subcellularLocation>
</comment>
<feature type="domain" description="MIR" evidence="16">
    <location>
        <begin position="328"/>
        <end position="389"/>
    </location>
</feature>
<dbReference type="OrthoDB" id="292747at2759"/>
<dbReference type="InterPro" id="IPR036300">
    <property type="entry name" value="MIR_dom_sf"/>
</dbReference>
<comment type="catalytic activity">
    <reaction evidence="12 14">
        <text>a di-trans,poly-cis-dolichyl beta-D-mannosyl phosphate + L-threonyl-[protein] = 3-O-(alpha-D-mannosyl)-L-threonyl-[protein] + a di-trans,poly-cis-dolichyl phosphate + H(+)</text>
        <dbReference type="Rhea" id="RHEA:53396"/>
        <dbReference type="Rhea" id="RHEA-COMP:11060"/>
        <dbReference type="Rhea" id="RHEA-COMP:13547"/>
        <dbReference type="Rhea" id="RHEA-COMP:19498"/>
        <dbReference type="Rhea" id="RHEA-COMP:19501"/>
        <dbReference type="ChEBI" id="CHEBI:15378"/>
        <dbReference type="ChEBI" id="CHEBI:30013"/>
        <dbReference type="ChEBI" id="CHEBI:57683"/>
        <dbReference type="ChEBI" id="CHEBI:58211"/>
        <dbReference type="ChEBI" id="CHEBI:137323"/>
        <dbReference type="EC" id="2.4.1.109"/>
    </reaction>
</comment>
<dbReference type="InterPro" id="IPR032421">
    <property type="entry name" value="PMT_4TMC"/>
</dbReference>
<evidence type="ECO:0000256" key="2">
    <source>
        <dbReference type="ARBA" id="ARBA00004922"/>
    </source>
</evidence>
<feature type="transmembrane region" description="Helical" evidence="14">
    <location>
        <begin position="707"/>
        <end position="729"/>
    </location>
</feature>
<dbReference type="Gene3D" id="2.80.10.50">
    <property type="match status" value="1"/>
</dbReference>
<feature type="transmembrane region" description="Helical" evidence="14">
    <location>
        <begin position="98"/>
        <end position="116"/>
    </location>
</feature>
<feature type="transmembrane region" description="Helical" evidence="14">
    <location>
        <begin position="161"/>
        <end position="180"/>
    </location>
</feature>
<reference evidence="17" key="1">
    <citation type="submission" date="2020-10" db="EMBL/GenBank/DDBJ databases">
        <authorList>
            <person name="Roach M.J.R."/>
        </authorList>
    </citation>
    <scope>NUCLEOTIDE SEQUENCE</scope>
    <source>
        <strain evidence="17">CBS 1945</strain>
    </source>
</reference>
<evidence type="ECO:0000256" key="13">
    <source>
        <dbReference type="ARBA" id="ARBA00045102"/>
    </source>
</evidence>
<evidence type="ECO:0000256" key="3">
    <source>
        <dbReference type="ARBA" id="ARBA00007222"/>
    </source>
</evidence>
<evidence type="ECO:0000256" key="11">
    <source>
        <dbReference type="ARBA" id="ARBA00023136"/>
    </source>
</evidence>
<dbReference type="GO" id="GO:0005789">
    <property type="term" value="C:endoplasmic reticulum membrane"/>
    <property type="evidence" value="ECO:0007669"/>
    <property type="project" value="UniProtKB-SubCell"/>
</dbReference>
<comment type="similarity">
    <text evidence="3 14">Belongs to the glycosyltransferase 39 family.</text>
</comment>
<evidence type="ECO:0000256" key="15">
    <source>
        <dbReference type="SAM" id="MobiDB-lite"/>
    </source>
</evidence>
<keyword evidence="6 14" id="KW-0808">Transferase</keyword>
<dbReference type="Pfam" id="PF02366">
    <property type="entry name" value="PMT"/>
    <property type="match status" value="1"/>
</dbReference>